<protein>
    <submittedName>
        <fullName evidence="1">Uncharacterized protein</fullName>
    </submittedName>
</protein>
<name>A0A1H2DXV2_9BACT</name>
<dbReference type="Proteomes" id="UP000199608">
    <property type="component" value="Unassembled WGS sequence"/>
</dbReference>
<sequence length="136" mass="15796">MILHDFIYEWDGKTTKGEKPVSWWPGSYHVKIVKLGTDKNNISYLVPIAVILKNAKTQPSMMNTSLKNYIHNFAQKLSKEYNLNISKTLWIEIDDKIRVAVLTPVQKNVPETLYSISWRSIRPNELAMIKPYISDM</sequence>
<accession>A0A1H2DXV2</accession>
<evidence type="ECO:0000313" key="2">
    <source>
        <dbReference type="Proteomes" id="UP000199608"/>
    </source>
</evidence>
<reference evidence="2" key="1">
    <citation type="submission" date="2016-10" db="EMBL/GenBank/DDBJ databases">
        <authorList>
            <person name="Varghese N."/>
            <person name="Submissions S."/>
        </authorList>
    </citation>
    <scope>NUCLEOTIDE SEQUENCE [LARGE SCALE GENOMIC DNA]</scope>
    <source>
        <strain evidence="2">DSM 3384</strain>
    </source>
</reference>
<proteinExistence type="predicted"/>
<gene>
    <name evidence="1" type="ORF">SAMN04487931_102308</name>
</gene>
<organism evidence="1 2">
    <name type="scientific">Desulfobacula phenolica</name>
    <dbReference type="NCBI Taxonomy" id="90732"/>
    <lineage>
        <taxon>Bacteria</taxon>
        <taxon>Pseudomonadati</taxon>
        <taxon>Thermodesulfobacteriota</taxon>
        <taxon>Desulfobacteria</taxon>
        <taxon>Desulfobacterales</taxon>
        <taxon>Desulfobacteraceae</taxon>
        <taxon>Desulfobacula</taxon>
    </lineage>
</organism>
<dbReference type="RefSeq" id="WP_092230696.1">
    <property type="nucleotide sequence ID" value="NZ_FNLL01000002.1"/>
</dbReference>
<keyword evidence="2" id="KW-1185">Reference proteome</keyword>
<dbReference type="EMBL" id="FNLL01000002">
    <property type="protein sequence ID" value="SDT87657.1"/>
    <property type="molecule type" value="Genomic_DNA"/>
</dbReference>
<dbReference type="AlphaFoldDB" id="A0A1H2DXV2"/>
<evidence type="ECO:0000313" key="1">
    <source>
        <dbReference type="EMBL" id="SDT87657.1"/>
    </source>
</evidence>